<dbReference type="AlphaFoldDB" id="A0AAD6Y964"/>
<keyword evidence="2" id="KW-1185">Reference proteome</keyword>
<gene>
    <name evidence="1" type="ORF">GGX14DRAFT_367028</name>
</gene>
<sequence length="125" mass="13435">LENTISTPSTSRFAALSAAMISLIDDYSLVSFETLSGYSLCHPGHKLLLTRAQLGACLSRSNAPPVAVDMSEPSASARSNAYALFLTDVWISTGTYRNSIRDEAARAVIYANANLQRICTHGLKP</sequence>
<name>A0AAD6Y964_9AGAR</name>
<organism evidence="1 2">
    <name type="scientific">Mycena pura</name>
    <dbReference type="NCBI Taxonomy" id="153505"/>
    <lineage>
        <taxon>Eukaryota</taxon>
        <taxon>Fungi</taxon>
        <taxon>Dikarya</taxon>
        <taxon>Basidiomycota</taxon>
        <taxon>Agaricomycotina</taxon>
        <taxon>Agaricomycetes</taxon>
        <taxon>Agaricomycetidae</taxon>
        <taxon>Agaricales</taxon>
        <taxon>Marasmiineae</taxon>
        <taxon>Mycenaceae</taxon>
        <taxon>Mycena</taxon>
    </lineage>
</organism>
<reference evidence="1" key="1">
    <citation type="submission" date="2023-03" db="EMBL/GenBank/DDBJ databases">
        <title>Massive genome expansion in bonnet fungi (Mycena s.s.) driven by repeated elements and novel gene families across ecological guilds.</title>
        <authorList>
            <consortium name="Lawrence Berkeley National Laboratory"/>
            <person name="Harder C.B."/>
            <person name="Miyauchi S."/>
            <person name="Viragh M."/>
            <person name="Kuo A."/>
            <person name="Thoen E."/>
            <person name="Andreopoulos B."/>
            <person name="Lu D."/>
            <person name="Skrede I."/>
            <person name="Drula E."/>
            <person name="Henrissat B."/>
            <person name="Morin E."/>
            <person name="Kohler A."/>
            <person name="Barry K."/>
            <person name="LaButti K."/>
            <person name="Morin E."/>
            <person name="Salamov A."/>
            <person name="Lipzen A."/>
            <person name="Mereny Z."/>
            <person name="Hegedus B."/>
            <person name="Baldrian P."/>
            <person name="Stursova M."/>
            <person name="Weitz H."/>
            <person name="Taylor A."/>
            <person name="Grigoriev I.V."/>
            <person name="Nagy L.G."/>
            <person name="Martin F."/>
            <person name="Kauserud H."/>
        </authorList>
    </citation>
    <scope>NUCLEOTIDE SEQUENCE</scope>
    <source>
        <strain evidence="1">9144</strain>
    </source>
</reference>
<evidence type="ECO:0000313" key="1">
    <source>
        <dbReference type="EMBL" id="KAJ7206490.1"/>
    </source>
</evidence>
<evidence type="ECO:0000313" key="2">
    <source>
        <dbReference type="Proteomes" id="UP001219525"/>
    </source>
</evidence>
<dbReference type="Proteomes" id="UP001219525">
    <property type="component" value="Unassembled WGS sequence"/>
</dbReference>
<proteinExistence type="predicted"/>
<accession>A0AAD6Y964</accession>
<comment type="caution">
    <text evidence="1">The sequence shown here is derived from an EMBL/GenBank/DDBJ whole genome shotgun (WGS) entry which is preliminary data.</text>
</comment>
<protein>
    <submittedName>
        <fullName evidence="1">Uncharacterized protein</fullName>
    </submittedName>
</protein>
<dbReference type="EMBL" id="JARJCW010000039">
    <property type="protein sequence ID" value="KAJ7206490.1"/>
    <property type="molecule type" value="Genomic_DNA"/>
</dbReference>
<feature type="non-terminal residue" evidence="1">
    <location>
        <position position="1"/>
    </location>
</feature>